<protein>
    <recommendedName>
        <fullName evidence="4">F-box domain-containing protein</fullName>
    </recommendedName>
</protein>
<evidence type="ECO:0008006" key="4">
    <source>
        <dbReference type="Google" id="ProtNLM"/>
    </source>
</evidence>
<sequence length="455" mass="50980">MAAPTLAGMPLELLVHIIATYLSTKDLGALRLSSKYFETALFNTFAKEFFTKKQFMLTTPSLEVLIAISKHAALSKFVKHVIIGIETYDHPTAHIPSAAAFWAYRHGWADQTNLFNTGRDRLMLAQAFRNLPNLTTLGIRDYDATGRVRDDNNRWRSYGAPTAERETGIRFTRPSTEIASRAYQVLLQALADAEKTIPAIEVILRMRTGLNDHAFFVPLDEKLNSALNGLQQLLLTLDLKSLDVPFLIVGPKHGPEKSHFLQSFLLRTPALSHLRLNFQIHDKKGPSRVIEHLCTTNNILPNLERLDFGMMTIDPGLLLQILTKFPILRHISLWKITVGSIDSASHWRDSEGCFNPWPVILRCLSGKNPQVRGVMVGCLEVKDYSAPAYRTTANITFANNKASQEYLGDMSAWLTKAIDDLTVQWPAPPADDSASASENEGEDEDMDDIHNEDND</sequence>
<organism evidence="2 3">
    <name type="scientific">Massarina eburnea CBS 473.64</name>
    <dbReference type="NCBI Taxonomy" id="1395130"/>
    <lineage>
        <taxon>Eukaryota</taxon>
        <taxon>Fungi</taxon>
        <taxon>Dikarya</taxon>
        <taxon>Ascomycota</taxon>
        <taxon>Pezizomycotina</taxon>
        <taxon>Dothideomycetes</taxon>
        <taxon>Pleosporomycetidae</taxon>
        <taxon>Pleosporales</taxon>
        <taxon>Massarineae</taxon>
        <taxon>Massarinaceae</taxon>
        <taxon>Massarina</taxon>
    </lineage>
</organism>
<reference evidence="2" key="1">
    <citation type="journal article" date="2020" name="Stud. Mycol.">
        <title>101 Dothideomycetes genomes: a test case for predicting lifestyles and emergence of pathogens.</title>
        <authorList>
            <person name="Haridas S."/>
            <person name="Albert R."/>
            <person name="Binder M."/>
            <person name="Bloem J."/>
            <person name="Labutti K."/>
            <person name="Salamov A."/>
            <person name="Andreopoulos B."/>
            <person name="Baker S."/>
            <person name="Barry K."/>
            <person name="Bills G."/>
            <person name="Bluhm B."/>
            <person name="Cannon C."/>
            <person name="Castanera R."/>
            <person name="Culley D."/>
            <person name="Daum C."/>
            <person name="Ezra D."/>
            <person name="Gonzalez J."/>
            <person name="Henrissat B."/>
            <person name="Kuo A."/>
            <person name="Liang C."/>
            <person name="Lipzen A."/>
            <person name="Lutzoni F."/>
            <person name="Magnuson J."/>
            <person name="Mondo S."/>
            <person name="Nolan M."/>
            <person name="Ohm R."/>
            <person name="Pangilinan J."/>
            <person name="Park H.-J."/>
            <person name="Ramirez L."/>
            <person name="Alfaro M."/>
            <person name="Sun H."/>
            <person name="Tritt A."/>
            <person name="Yoshinaga Y."/>
            <person name="Zwiers L.-H."/>
            <person name="Turgeon B."/>
            <person name="Goodwin S."/>
            <person name="Spatafora J."/>
            <person name="Crous P."/>
            <person name="Grigoriev I."/>
        </authorList>
    </citation>
    <scope>NUCLEOTIDE SEQUENCE</scope>
    <source>
        <strain evidence="2">CBS 473.64</strain>
    </source>
</reference>
<dbReference type="EMBL" id="MU006799">
    <property type="protein sequence ID" value="KAF2636247.1"/>
    <property type="molecule type" value="Genomic_DNA"/>
</dbReference>
<gene>
    <name evidence="2" type="ORF">P280DRAFT_553044</name>
</gene>
<dbReference type="SUPFAM" id="SSF52047">
    <property type="entry name" value="RNI-like"/>
    <property type="match status" value="1"/>
</dbReference>
<name>A0A6A6RMA2_9PLEO</name>
<evidence type="ECO:0000313" key="3">
    <source>
        <dbReference type="Proteomes" id="UP000799753"/>
    </source>
</evidence>
<dbReference type="Proteomes" id="UP000799753">
    <property type="component" value="Unassembled WGS sequence"/>
</dbReference>
<dbReference type="AlphaFoldDB" id="A0A6A6RMA2"/>
<dbReference type="CDD" id="cd09917">
    <property type="entry name" value="F-box_SF"/>
    <property type="match status" value="1"/>
</dbReference>
<feature type="region of interest" description="Disordered" evidence="1">
    <location>
        <begin position="424"/>
        <end position="455"/>
    </location>
</feature>
<dbReference type="OrthoDB" id="5279008at2759"/>
<proteinExistence type="predicted"/>
<accession>A0A6A6RMA2</accession>
<evidence type="ECO:0000313" key="2">
    <source>
        <dbReference type="EMBL" id="KAF2636247.1"/>
    </source>
</evidence>
<evidence type="ECO:0000256" key="1">
    <source>
        <dbReference type="SAM" id="MobiDB-lite"/>
    </source>
</evidence>
<keyword evidence="3" id="KW-1185">Reference proteome</keyword>